<name>A0A4R0EKI1_9GAMM</name>
<evidence type="ECO:0000313" key="2">
    <source>
        <dbReference type="Proteomes" id="UP000291380"/>
    </source>
</evidence>
<reference evidence="1 2" key="1">
    <citation type="submission" date="2019-02" db="EMBL/GenBank/DDBJ databases">
        <title>High diversity of culturable Acinetobacter species in natural soil and water ecosystems.</title>
        <authorList>
            <person name="Radolfova-Krizova L."/>
            <person name="Nemec A."/>
        </authorList>
    </citation>
    <scope>NUCLEOTIDE SEQUENCE [LARGE SCALE GENOMIC DNA]</scope>
    <source>
        <strain evidence="1 2">ANC 4281</strain>
    </source>
</reference>
<sequence>MKLIVYIFLILFSGFTFAIETPIKWIRSPLLPLSESVAGHKIKKFEVQAAFTANEKGEIVNAKIIKSSGRPQVDTYILAGLYLAKIQIYYENGKPTPFNAIQAFEINNKYSNDKTYYLCRFETKSKHYEFQQQYTNFTEALKELDYVYLNAPVSKREFELSKYVDENLGEYDIEFYSQDGKISNVRGINSKDYFWLYAGEAVEYAKTIQPKKANWSKNRHKFTDTITLSRKCNSKPI</sequence>
<proteinExistence type="predicted"/>
<dbReference type="RefSeq" id="WP_131271793.1">
    <property type="nucleotide sequence ID" value="NZ_SJOA01000019.1"/>
</dbReference>
<organism evidence="1 2">
    <name type="scientific">Acinetobacter terrae</name>
    <dbReference type="NCBI Taxonomy" id="2731247"/>
    <lineage>
        <taxon>Bacteria</taxon>
        <taxon>Pseudomonadati</taxon>
        <taxon>Pseudomonadota</taxon>
        <taxon>Gammaproteobacteria</taxon>
        <taxon>Moraxellales</taxon>
        <taxon>Moraxellaceae</taxon>
        <taxon>Acinetobacter</taxon>
        <taxon>Acinetobacter Taxon 24</taxon>
    </lineage>
</organism>
<dbReference type="EMBL" id="SJOA01000019">
    <property type="protein sequence ID" value="TCB57114.1"/>
    <property type="molecule type" value="Genomic_DNA"/>
</dbReference>
<gene>
    <name evidence="1" type="ORF">E0H85_12990</name>
</gene>
<dbReference type="SUPFAM" id="SSF74653">
    <property type="entry name" value="TolA/TonB C-terminal domain"/>
    <property type="match status" value="1"/>
</dbReference>
<protein>
    <recommendedName>
        <fullName evidence="3">TonB C-terminal domain-containing protein</fullName>
    </recommendedName>
</protein>
<accession>A0A4R0EKI1</accession>
<comment type="caution">
    <text evidence="1">The sequence shown here is derived from an EMBL/GenBank/DDBJ whole genome shotgun (WGS) entry which is preliminary data.</text>
</comment>
<evidence type="ECO:0008006" key="3">
    <source>
        <dbReference type="Google" id="ProtNLM"/>
    </source>
</evidence>
<dbReference type="AlphaFoldDB" id="A0A4R0EKI1"/>
<evidence type="ECO:0000313" key="1">
    <source>
        <dbReference type="EMBL" id="TCB57114.1"/>
    </source>
</evidence>
<dbReference type="OrthoDB" id="9870788at2"/>
<dbReference type="Proteomes" id="UP000291380">
    <property type="component" value="Unassembled WGS sequence"/>
</dbReference>